<comment type="subcellular location">
    <subcellularLocation>
        <location evidence="1">Membrane</location>
        <topology evidence="1">Multi-pass membrane protein</topology>
    </subcellularLocation>
</comment>
<evidence type="ECO:0000256" key="3">
    <source>
        <dbReference type="ARBA" id="ARBA00022692"/>
    </source>
</evidence>
<evidence type="ECO:0000313" key="8">
    <source>
        <dbReference type="Proteomes" id="UP001177023"/>
    </source>
</evidence>
<organism evidence="7 8">
    <name type="scientific">Mesorhabditis spiculigera</name>
    <dbReference type="NCBI Taxonomy" id="96644"/>
    <lineage>
        <taxon>Eukaryota</taxon>
        <taxon>Metazoa</taxon>
        <taxon>Ecdysozoa</taxon>
        <taxon>Nematoda</taxon>
        <taxon>Chromadorea</taxon>
        <taxon>Rhabditida</taxon>
        <taxon>Rhabditina</taxon>
        <taxon>Rhabditomorpha</taxon>
        <taxon>Rhabditoidea</taxon>
        <taxon>Rhabditidae</taxon>
        <taxon>Mesorhabditinae</taxon>
        <taxon>Mesorhabditis</taxon>
    </lineage>
</organism>
<comment type="similarity">
    <text evidence="2">Belongs to the nematode receptor-like protein sre family.</text>
</comment>
<keyword evidence="5 6" id="KW-0472">Membrane</keyword>
<reference evidence="7" key="1">
    <citation type="submission" date="2023-06" db="EMBL/GenBank/DDBJ databases">
        <authorList>
            <person name="Delattre M."/>
        </authorList>
    </citation>
    <scope>NUCLEOTIDE SEQUENCE</scope>
    <source>
        <strain evidence="7">AF72</strain>
    </source>
</reference>
<gene>
    <name evidence="7" type="ORF">MSPICULIGERA_LOCUS5090</name>
</gene>
<comment type="caution">
    <text evidence="7">The sequence shown here is derived from an EMBL/GenBank/DDBJ whole genome shotgun (WGS) entry which is preliminary data.</text>
</comment>
<name>A0AA36CDR6_9BILA</name>
<keyword evidence="3 6" id="KW-0812">Transmembrane</keyword>
<dbReference type="GO" id="GO:0016020">
    <property type="term" value="C:membrane"/>
    <property type="evidence" value="ECO:0007669"/>
    <property type="project" value="UniProtKB-SubCell"/>
</dbReference>
<dbReference type="Proteomes" id="UP001177023">
    <property type="component" value="Unassembled WGS sequence"/>
</dbReference>
<sequence length="179" mass="19861">MSLYCAGTFCTAFIVGAAYTLAFFSPMDEACIAAVSAAVSTSGSVYLFIITDQKKRELLPADYTLSKRYQLYENVKAAKVAFCVLMMVHNAFYMWTMTFMGYLSSPRMVKIARELAGKELGRLLKIISPKTYRYFARKVGEGGEGTLPRRQARRLLCAARRSMGVSAPSKLDLIITATN</sequence>
<evidence type="ECO:0000256" key="6">
    <source>
        <dbReference type="SAM" id="Phobius"/>
    </source>
</evidence>
<feature type="non-terminal residue" evidence="7">
    <location>
        <position position="1"/>
    </location>
</feature>
<evidence type="ECO:0000313" key="7">
    <source>
        <dbReference type="EMBL" id="CAJ0566491.1"/>
    </source>
</evidence>
<protein>
    <submittedName>
        <fullName evidence="7">Uncharacterized protein</fullName>
    </submittedName>
</protein>
<evidence type="ECO:0000256" key="1">
    <source>
        <dbReference type="ARBA" id="ARBA00004141"/>
    </source>
</evidence>
<feature type="transmembrane region" description="Helical" evidence="6">
    <location>
        <begin position="32"/>
        <end position="50"/>
    </location>
</feature>
<feature type="transmembrane region" description="Helical" evidence="6">
    <location>
        <begin position="77"/>
        <end position="103"/>
    </location>
</feature>
<evidence type="ECO:0000256" key="4">
    <source>
        <dbReference type="ARBA" id="ARBA00022989"/>
    </source>
</evidence>
<dbReference type="AlphaFoldDB" id="A0AA36CDR6"/>
<evidence type="ECO:0000256" key="2">
    <source>
        <dbReference type="ARBA" id="ARBA00006803"/>
    </source>
</evidence>
<proteinExistence type="inferred from homology"/>
<keyword evidence="4 6" id="KW-1133">Transmembrane helix</keyword>
<dbReference type="EMBL" id="CATQJA010001261">
    <property type="protein sequence ID" value="CAJ0566491.1"/>
    <property type="molecule type" value="Genomic_DNA"/>
</dbReference>
<dbReference type="InterPro" id="IPR004151">
    <property type="entry name" value="7TM_GPCR_serpentine_rcpt_Sre"/>
</dbReference>
<evidence type="ECO:0000256" key="5">
    <source>
        <dbReference type="ARBA" id="ARBA00023136"/>
    </source>
</evidence>
<accession>A0AA36CDR6</accession>
<dbReference type="Pfam" id="PF03125">
    <property type="entry name" value="Sre"/>
    <property type="match status" value="1"/>
</dbReference>
<dbReference type="GO" id="GO:0007606">
    <property type="term" value="P:sensory perception of chemical stimulus"/>
    <property type="evidence" value="ECO:0007669"/>
    <property type="project" value="InterPro"/>
</dbReference>
<keyword evidence="8" id="KW-1185">Reference proteome</keyword>